<dbReference type="GO" id="GO:0005737">
    <property type="term" value="C:cytoplasm"/>
    <property type="evidence" value="ECO:0007669"/>
    <property type="project" value="TreeGrafter"/>
</dbReference>
<dbReference type="InterPro" id="IPR051783">
    <property type="entry name" value="NAD(P)-dependent_oxidoreduct"/>
</dbReference>
<dbReference type="Gene3D" id="3.40.50.720">
    <property type="entry name" value="NAD(P)-binding Rossmann-like Domain"/>
    <property type="match status" value="1"/>
</dbReference>
<dbReference type="HOGENOM" id="CLU_007383_6_0_0"/>
<feature type="domain" description="NAD-dependent epimerase/dehydratase" evidence="1">
    <location>
        <begin position="4"/>
        <end position="215"/>
    </location>
</feature>
<dbReference type="KEGG" id="psl:Psta_0996"/>
<name>D2R863_PIRSD</name>
<organism evidence="2 3">
    <name type="scientific">Pirellula staleyi (strain ATCC 27377 / DSM 6068 / ICPB 4128)</name>
    <name type="common">Pirella staleyi</name>
    <dbReference type="NCBI Taxonomy" id="530564"/>
    <lineage>
        <taxon>Bacteria</taxon>
        <taxon>Pseudomonadati</taxon>
        <taxon>Planctomycetota</taxon>
        <taxon>Planctomycetia</taxon>
        <taxon>Pirellulales</taxon>
        <taxon>Pirellulaceae</taxon>
        <taxon>Pirellula</taxon>
    </lineage>
</organism>
<evidence type="ECO:0000313" key="3">
    <source>
        <dbReference type="Proteomes" id="UP000001887"/>
    </source>
</evidence>
<accession>D2R863</accession>
<dbReference type="GO" id="GO:0004029">
    <property type="term" value="F:aldehyde dehydrogenase (NAD+) activity"/>
    <property type="evidence" value="ECO:0007669"/>
    <property type="project" value="TreeGrafter"/>
</dbReference>
<gene>
    <name evidence="2" type="ordered locus">Psta_0996</name>
</gene>
<reference evidence="2 3" key="1">
    <citation type="journal article" date="2009" name="Stand. Genomic Sci.">
        <title>Complete genome sequence of Pirellula staleyi type strain (ATCC 27377).</title>
        <authorList>
            <person name="Clum A."/>
            <person name="Tindall B.J."/>
            <person name="Sikorski J."/>
            <person name="Ivanova N."/>
            <person name="Mavrommatis K."/>
            <person name="Lucas S."/>
            <person name="Glavina del Rio T."/>
            <person name="Nolan M."/>
            <person name="Chen F."/>
            <person name="Tice H."/>
            <person name="Pitluck S."/>
            <person name="Cheng J.F."/>
            <person name="Chertkov O."/>
            <person name="Brettin T."/>
            <person name="Han C."/>
            <person name="Detter J.C."/>
            <person name="Kuske C."/>
            <person name="Bruce D."/>
            <person name="Goodwin L."/>
            <person name="Ovchinikova G."/>
            <person name="Pati A."/>
            <person name="Mikhailova N."/>
            <person name="Chen A."/>
            <person name="Palaniappan K."/>
            <person name="Land M."/>
            <person name="Hauser L."/>
            <person name="Chang Y.J."/>
            <person name="Jeffries C.D."/>
            <person name="Chain P."/>
            <person name="Rohde M."/>
            <person name="Goker M."/>
            <person name="Bristow J."/>
            <person name="Eisen J.A."/>
            <person name="Markowitz V."/>
            <person name="Hugenholtz P."/>
            <person name="Kyrpides N.C."/>
            <person name="Klenk H.P."/>
            <person name="Lapidus A."/>
        </authorList>
    </citation>
    <scope>NUCLEOTIDE SEQUENCE [LARGE SCALE GENOMIC DNA]</scope>
    <source>
        <strain evidence="3">ATCC 27377 / DSM 6068 / ICPB 4128</strain>
    </source>
</reference>
<dbReference type="AlphaFoldDB" id="D2R863"/>
<dbReference type="PANTHER" id="PTHR48079">
    <property type="entry name" value="PROTEIN YEEZ"/>
    <property type="match status" value="1"/>
</dbReference>
<dbReference type="PANTHER" id="PTHR48079:SF6">
    <property type="entry name" value="NAD(P)-BINDING DOMAIN-CONTAINING PROTEIN-RELATED"/>
    <property type="match status" value="1"/>
</dbReference>
<dbReference type="Pfam" id="PF01370">
    <property type="entry name" value="Epimerase"/>
    <property type="match status" value="1"/>
</dbReference>
<dbReference type="InterPro" id="IPR001509">
    <property type="entry name" value="Epimerase_deHydtase"/>
</dbReference>
<proteinExistence type="predicted"/>
<dbReference type="InterPro" id="IPR036291">
    <property type="entry name" value="NAD(P)-bd_dom_sf"/>
</dbReference>
<dbReference type="EMBL" id="CP001848">
    <property type="protein sequence ID" value="ADB15680.1"/>
    <property type="molecule type" value="Genomic_DNA"/>
</dbReference>
<keyword evidence="3" id="KW-1185">Reference proteome</keyword>
<sequence length="325" mass="35652">MRYLVTGASGLLGNNIVRQLVDRGDAVRVLIRSTSNRRAIAGLPLEIAEGDVTDRASVQRACRDVDTVIHAAGDVYIGWHHRERSFRVNVEGTRHMATSAREVGARLVHVSTINALGLGKFENPATEETALPGIVECHYVTSKRAADEVVREEVSRGLWAAIVHPSLIFGPYDWKPSSGKMLIGVSQFSLWSPTGANNVADARDVARGVILAGERGTSCRDYILGGTNIWYFDFWGRIAKIAGKPVPRIPMGPLFRFAIGGGGDLIAMLTRQEQTANSAMLGMSAQQHCFDSSRAKNELGYTIRPLDETLRDTWDWMVAEGYIKT</sequence>
<evidence type="ECO:0000259" key="1">
    <source>
        <dbReference type="Pfam" id="PF01370"/>
    </source>
</evidence>
<dbReference type="eggNOG" id="COG0451">
    <property type="taxonomic scope" value="Bacteria"/>
</dbReference>
<dbReference type="OrthoDB" id="9811743at2"/>
<dbReference type="STRING" id="530564.Psta_0996"/>
<evidence type="ECO:0000313" key="2">
    <source>
        <dbReference type="EMBL" id="ADB15680.1"/>
    </source>
</evidence>
<dbReference type="Proteomes" id="UP000001887">
    <property type="component" value="Chromosome"/>
</dbReference>
<dbReference type="SUPFAM" id="SSF51735">
    <property type="entry name" value="NAD(P)-binding Rossmann-fold domains"/>
    <property type="match status" value="1"/>
</dbReference>
<protein>
    <submittedName>
        <fullName evidence="2">NAD-dependent epimerase/dehydratase</fullName>
    </submittedName>
</protein>